<evidence type="ECO:0008006" key="4">
    <source>
        <dbReference type="Google" id="ProtNLM"/>
    </source>
</evidence>
<feature type="region of interest" description="Disordered" evidence="1">
    <location>
        <begin position="1"/>
        <end position="39"/>
    </location>
</feature>
<reference evidence="2 3" key="1">
    <citation type="journal article" date="2018" name="New Phytol.">
        <title>Phylogenomics of Endogonaceae and evolution of mycorrhizas within Mucoromycota.</title>
        <authorList>
            <person name="Chang Y."/>
            <person name="Desiro A."/>
            <person name="Na H."/>
            <person name="Sandor L."/>
            <person name="Lipzen A."/>
            <person name="Clum A."/>
            <person name="Barry K."/>
            <person name="Grigoriev I.V."/>
            <person name="Martin F.M."/>
            <person name="Stajich J.E."/>
            <person name="Smith M.E."/>
            <person name="Bonito G."/>
            <person name="Spatafora J.W."/>
        </authorList>
    </citation>
    <scope>NUCLEOTIDE SEQUENCE [LARGE SCALE GENOMIC DNA]</scope>
    <source>
        <strain evidence="2 3">GMNB39</strain>
    </source>
</reference>
<organism evidence="2 3">
    <name type="scientific">Jimgerdemannia flammicorona</name>
    <dbReference type="NCBI Taxonomy" id="994334"/>
    <lineage>
        <taxon>Eukaryota</taxon>
        <taxon>Fungi</taxon>
        <taxon>Fungi incertae sedis</taxon>
        <taxon>Mucoromycota</taxon>
        <taxon>Mucoromycotina</taxon>
        <taxon>Endogonomycetes</taxon>
        <taxon>Endogonales</taxon>
        <taxon>Endogonaceae</taxon>
        <taxon>Jimgerdemannia</taxon>
    </lineage>
</organism>
<dbReference type="AlphaFoldDB" id="A0A433CJE9"/>
<dbReference type="EMBL" id="RBNI01013034">
    <property type="protein sequence ID" value="RUP38699.1"/>
    <property type="molecule type" value="Genomic_DNA"/>
</dbReference>
<dbReference type="Proteomes" id="UP000268093">
    <property type="component" value="Unassembled WGS sequence"/>
</dbReference>
<name>A0A433CJE9_9FUNG</name>
<evidence type="ECO:0000256" key="1">
    <source>
        <dbReference type="SAM" id="MobiDB-lite"/>
    </source>
</evidence>
<feature type="compositionally biased region" description="Low complexity" evidence="1">
    <location>
        <begin position="1"/>
        <end position="23"/>
    </location>
</feature>
<sequence length="76" mass="7844">MGKTGKMGKMTGKTGKTGNTGKMGKTDAGNTGKIGKTGNWATRQDRCQVLEVVGAHNPYPLLGGAGWIVIGLEIVV</sequence>
<evidence type="ECO:0000313" key="2">
    <source>
        <dbReference type="EMBL" id="RUP38699.1"/>
    </source>
</evidence>
<evidence type="ECO:0000313" key="3">
    <source>
        <dbReference type="Proteomes" id="UP000268093"/>
    </source>
</evidence>
<protein>
    <recommendedName>
        <fullName evidence="4">Collagen triple helix repeat protein</fullName>
    </recommendedName>
</protein>
<keyword evidence="3" id="KW-1185">Reference proteome</keyword>
<comment type="caution">
    <text evidence="2">The sequence shown here is derived from an EMBL/GenBank/DDBJ whole genome shotgun (WGS) entry which is preliminary data.</text>
</comment>
<accession>A0A433CJE9</accession>
<gene>
    <name evidence="2" type="ORF">BC936DRAFT_138389</name>
</gene>
<proteinExistence type="predicted"/>